<dbReference type="AlphaFoldDB" id="A0A3N7HSU9"/>
<dbReference type="InterPro" id="IPR017748">
    <property type="entry name" value="TagF"/>
</dbReference>
<evidence type="ECO:0000313" key="2">
    <source>
        <dbReference type="Proteomes" id="UP000267464"/>
    </source>
</evidence>
<dbReference type="Gene3D" id="3.40.1730.10">
    <property type="entry name" value="pa0076 domain"/>
    <property type="match status" value="1"/>
</dbReference>
<name>A0A3N7HSU9_9BURK</name>
<dbReference type="EMBL" id="QUSW01000002">
    <property type="protein sequence ID" value="RQP25378.1"/>
    <property type="molecule type" value="Genomic_DNA"/>
</dbReference>
<organism evidence="1 2">
    <name type="scientific">Piscinibacter terrae</name>
    <dbReference type="NCBI Taxonomy" id="2496871"/>
    <lineage>
        <taxon>Bacteria</taxon>
        <taxon>Pseudomonadati</taxon>
        <taxon>Pseudomonadota</taxon>
        <taxon>Betaproteobacteria</taxon>
        <taxon>Burkholderiales</taxon>
        <taxon>Sphaerotilaceae</taxon>
        <taxon>Piscinibacter</taxon>
    </lineage>
</organism>
<reference evidence="1 2" key="2">
    <citation type="submission" date="2018-12" db="EMBL/GenBank/DDBJ databases">
        <title>Rhizobacter gummiphilus sp. nov., a rubber-degrading bacterium isolated from the soil of a botanical garden in Japan.</title>
        <authorList>
            <person name="Shunsuke S.S."/>
        </authorList>
    </citation>
    <scope>NUCLEOTIDE SEQUENCE [LARGE SCALE GENOMIC DNA]</scope>
    <source>
        <strain evidence="1 2">S-16</strain>
    </source>
</reference>
<comment type="caution">
    <text evidence="1">The sequence shown here is derived from an EMBL/GenBank/DDBJ whole genome shotgun (WGS) entry which is preliminary data.</text>
</comment>
<dbReference type="Pfam" id="PF09867">
    <property type="entry name" value="TagF_N"/>
    <property type="match status" value="1"/>
</dbReference>
<reference evidence="1 2" key="1">
    <citation type="submission" date="2018-08" db="EMBL/GenBank/DDBJ databases">
        <authorList>
            <person name="Khan S.A."/>
            <person name="Jeon C.O."/>
            <person name="Chun B.H."/>
            <person name="Jeong S.E."/>
        </authorList>
    </citation>
    <scope>NUCLEOTIDE SEQUENCE [LARGE SCALE GENOMIC DNA]</scope>
    <source>
        <strain evidence="1 2">S-16</strain>
    </source>
</reference>
<protein>
    <submittedName>
        <fullName evidence="1">Type VI secretion system-associated protein TagF</fullName>
    </submittedName>
</protein>
<dbReference type="InterPro" id="IPR038225">
    <property type="entry name" value="TagF_sf"/>
</dbReference>
<evidence type="ECO:0000313" key="1">
    <source>
        <dbReference type="EMBL" id="RQP25378.1"/>
    </source>
</evidence>
<dbReference type="Proteomes" id="UP000267464">
    <property type="component" value="Unassembled WGS sequence"/>
</dbReference>
<keyword evidence="2" id="KW-1185">Reference proteome</keyword>
<sequence>MTMPEAAAAGAARDVPGWYGKLSSLGDFAQRRLPVPWMQACDTWLSSAMQGSRVALGERWLEVYLTAPVLRFAWAPGVVDSMWWFGLLMPSCDSVGRYFPLLIAHPRMKPPEDRIALDHLELWYEHLADAAVLTLQDSQGSVDALEAALRDAPPWPTPGRGPMLATQHDAQAQHLRLVHGSPLSHWLHGVAAQVLASGLHGRTLWWRTTEAGTEDSVDIIQGLPDGVRFADLLAGRVGGP</sequence>
<proteinExistence type="predicted"/>
<gene>
    <name evidence="1" type="primary">tagF</name>
    <name evidence="1" type="ORF">DZC73_11180</name>
</gene>
<dbReference type="RefSeq" id="WP_124540290.1">
    <property type="nucleotide sequence ID" value="NZ_QUSW01000002.1"/>
</dbReference>
<accession>A0A3N7HSU9</accession>
<dbReference type="NCBIfam" id="TIGR03373">
    <property type="entry name" value="VI_minor_4"/>
    <property type="match status" value="1"/>
</dbReference>
<dbReference type="PIRSF" id="PIRSF029287">
    <property type="entry name" value="UCP029287"/>
    <property type="match status" value="1"/>
</dbReference>
<dbReference type="OrthoDB" id="9801841at2"/>